<keyword evidence="2 6" id="KW-0812">Transmembrane</keyword>
<evidence type="ECO:0000256" key="5">
    <source>
        <dbReference type="SAM" id="MobiDB-lite"/>
    </source>
</evidence>
<evidence type="ECO:0000256" key="3">
    <source>
        <dbReference type="ARBA" id="ARBA00022989"/>
    </source>
</evidence>
<dbReference type="RefSeq" id="WP_263954579.1">
    <property type="nucleotide sequence ID" value="NZ_JAOYFC010000003.1"/>
</dbReference>
<evidence type="ECO:0000256" key="1">
    <source>
        <dbReference type="ARBA" id="ARBA00004370"/>
    </source>
</evidence>
<evidence type="ECO:0000259" key="7">
    <source>
        <dbReference type="Pfam" id="PF07219"/>
    </source>
</evidence>
<dbReference type="AlphaFoldDB" id="A0AAE3J4B6"/>
<keyword evidence="3 6" id="KW-1133">Transmembrane helix</keyword>
<dbReference type="InterPro" id="IPR011990">
    <property type="entry name" value="TPR-like_helical_dom_sf"/>
</dbReference>
<gene>
    <name evidence="8" type="ORF">OH136_13880</name>
</gene>
<dbReference type="Pfam" id="PF14559">
    <property type="entry name" value="TPR_19"/>
    <property type="match status" value="1"/>
</dbReference>
<organism evidence="8 9">
    <name type="scientific">Halocynthiibacter halioticoli</name>
    <dbReference type="NCBI Taxonomy" id="2986804"/>
    <lineage>
        <taxon>Bacteria</taxon>
        <taxon>Pseudomonadati</taxon>
        <taxon>Pseudomonadota</taxon>
        <taxon>Alphaproteobacteria</taxon>
        <taxon>Rhodobacterales</taxon>
        <taxon>Paracoccaceae</taxon>
        <taxon>Halocynthiibacter</taxon>
    </lineage>
</organism>
<dbReference type="SUPFAM" id="SSF48452">
    <property type="entry name" value="TPR-like"/>
    <property type="match status" value="2"/>
</dbReference>
<name>A0AAE3J4B6_9RHOB</name>
<evidence type="ECO:0000313" key="8">
    <source>
        <dbReference type="EMBL" id="MCV6825647.1"/>
    </source>
</evidence>
<keyword evidence="9" id="KW-1185">Reference proteome</keyword>
<comment type="subcellular location">
    <subcellularLocation>
        <location evidence="1">Membrane</location>
    </subcellularLocation>
</comment>
<evidence type="ECO:0000256" key="4">
    <source>
        <dbReference type="ARBA" id="ARBA00023136"/>
    </source>
</evidence>
<dbReference type="InterPro" id="IPR016982">
    <property type="entry name" value="Mms48"/>
</dbReference>
<protein>
    <submittedName>
        <fullName evidence="8">Tetratricopeptide repeat protein</fullName>
    </submittedName>
</protein>
<accession>A0AAE3J4B6</accession>
<dbReference type="Gene3D" id="1.25.40.10">
    <property type="entry name" value="Tetratricopeptide repeat domain"/>
    <property type="match status" value="1"/>
</dbReference>
<dbReference type="GO" id="GO:0016020">
    <property type="term" value="C:membrane"/>
    <property type="evidence" value="ECO:0007669"/>
    <property type="project" value="UniProtKB-SubCell"/>
</dbReference>
<proteinExistence type="predicted"/>
<dbReference type="Proteomes" id="UP001208041">
    <property type="component" value="Unassembled WGS sequence"/>
</dbReference>
<comment type="caution">
    <text evidence="8">The sequence shown here is derived from an EMBL/GenBank/DDBJ whole genome shotgun (WGS) entry which is preliminary data.</text>
</comment>
<feature type="region of interest" description="Disordered" evidence="5">
    <location>
        <begin position="460"/>
        <end position="480"/>
    </location>
</feature>
<evidence type="ECO:0000256" key="6">
    <source>
        <dbReference type="SAM" id="Phobius"/>
    </source>
</evidence>
<sequence length="480" mass="52823">MLWSLVKILGFVVLIALLAYGAGLLAESSEGVRIVVANMEFTLQPLQAAIAAGLLLLVVWVIIRLVGLCIAVLRFLNGDETAISRYFNRNRERKGYEAMAEGLVAISSGDGRVALAKAAKAEKYLHRPELTNLLTAQAAELSGDSKKAEEVYKRLLTDDRTRFVGIRGILKQRLAEGDTDTALKLAEKAFVLKPRNQEMQDTLLQLQADHGDWSGARKTLQTKVKYGGIPRDVYKRRDAVLALSEVSELIEKGATIEAREAAIAMHKQSPELVPGTVLAADAYIEEGRPKLATRILKKTWPLAPHPDLAAAFARIEPNESAADRLRRFEVLTKLNPDHPETRMLLAELNIAADDFPEARRAMGDLAETHPTARSLSLMAAIERGQGGDDAAVRGWLSKALVAPRGEQWVCEKCGTPHQEWRPVCQSCKSFDTLSWKVPEDRPVQGSYQSEMLPIIVGAEADEHLDKGVESEQEAEQAKAE</sequence>
<keyword evidence="4 6" id="KW-0472">Membrane</keyword>
<dbReference type="EMBL" id="JAOYFC010000003">
    <property type="protein sequence ID" value="MCV6825647.1"/>
    <property type="molecule type" value="Genomic_DNA"/>
</dbReference>
<feature type="domain" description="HemY N-terminal" evidence="7">
    <location>
        <begin position="32"/>
        <end position="143"/>
    </location>
</feature>
<dbReference type="Pfam" id="PF07219">
    <property type="entry name" value="HemY_N"/>
    <property type="match status" value="1"/>
</dbReference>
<evidence type="ECO:0000313" key="9">
    <source>
        <dbReference type="Proteomes" id="UP001208041"/>
    </source>
</evidence>
<feature type="transmembrane region" description="Helical" evidence="6">
    <location>
        <begin position="50"/>
        <end position="76"/>
    </location>
</feature>
<evidence type="ECO:0000256" key="2">
    <source>
        <dbReference type="ARBA" id="ARBA00022692"/>
    </source>
</evidence>
<dbReference type="InterPro" id="IPR010817">
    <property type="entry name" value="HemY_N"/>
</dbReference>
<dbReference type="PIRSF" id="PIRSF031802">
    <property type="entry name" value="UCP031802"/>
    <property type="match status" value="1"/>
</dbReference>
<reference evidence="8" key="1">
    <citation type="submission" date="2022-10" db="EMBL/GenBank/DDBJ databases">
        <authorList>
            <person name="Yue Y."/>
        </authorList>
    </citation>
    <scope>NUCLEOTIDE SEQUENCE</scope>
    <source>
        <strain evidence="8">Z654</strain>
    </source>
</reference>